<dbReference type="AlphaFoldDB" id="A0A9P6DT59"/>
<keyword evidence="8" id="KW-1185">Reference proteome</keyword>
<feature type="compositionally biased region" description="Pro residues" evidence="5">
    <location>
        <begin position="515"/>
        <end position="529"/>
    </location>
</feature>
<dbReference type="InterPro" id="IPR051694">
    <property type="entry name" value="Immunoregulatory_rcpt-like"/>
</dbReference>
<sequence length="968" mass="102260">MSSYSQPLQALPTWLSYASITLPLPTSGYTVSLTVVRLPLTYYGPSIPLPTDGSWVWGGTSSPAPITSSYSSPSASGSPTSTSVPSTGTPSLPLSSPTTTSSPSSVTSISSTVSLSPPVSSPSASQSQSQSIIASPTSSPAAHSSHRRTALIAGLVPSLSVLLIILLVLLLLWRRSRQRREGQPSSSSSWGETMQGWGERISGRRIPAGAATATGREVSGAYLEGDEDAPRDDEWEFVSGPILLGGTQPESGVLTTSTGQPRGGRRHGDGDEDQAETSDLLDASNSPSSLFGAATPFTRVPAARGNTRLHRGNFSFSGAPGSGAIVDRNDVQSPHRRVGTALWWPYRNISLTDPDRYISDGPGRSQSPQSPQSPETPLFDVEKETLLPPASTPGAGTSRILSHVERARQTVAARARASYVPGAAAGIFSYFRASWSSSRSKGSKGSKKSSGSETRGRSGGVDEAGYGRDGKRPQVLSEDGSNKKPSPSSGESGLLPSHDDRGQEEESSAQKRDSPPTPPSFAFPSPPPTFSSVHAFLRRQDSLLSMTSSPPPRPLSGYSVGSGAPSGNTVYHDARAETPGMTPPPHPQSHSPVPSSPITIDSARPRPSFPSVFMATTTMDQPSQSWLLQPPPQLKPLRTISPLSSIRLPRSTPDSLSDKVNLGTDGGDVLDEPAPPPSVVLQPSLSPISPESGGEARLQQRCSAGRDGTAILLPPSPPSTTRSFPPIIPPGFETYHQTHSGRHPDFDDNPDTYLAEDPPAATGDWQRLASGAGPTSVSSFPVDEDGRWLAMMVVEQNGVRGHYRQSTLGQLVFVPDDATPALTHSGRPSGETSFFGPEGGSRIYTPRDVTPHSLQSSMSSRLTPIPGVRLPRMPSHTTFGPRVSFDLGSGHEFGQGRGPSDGHPHMESGGENRLALPDSFGFSFSQRQQESSVNPTVRLVNQRSSWASAILPQWLGGRQTQDDANNGP</sequence>
<evidence type="ECO:0000256" key="3">
    <source>
        <dbReference type="ARBA" id="ARBA00022989"/>
    </source>
</evidence>
<dbReference type="GO" id="GO:0016020">
    <property type="term" value="C:membrane"/>
    <property type="evidence" value="ECO:0007669"/>
    <property type="project" value="UniProtKB-SubCell"/>
</dbReference>
<accession>A0A9P6DT59</accession>
<feature type="compositionally biased region" description="Polar residues" evidence="5">
    <location>
        <begin position="248"/>
        <end position="260"/>
    </location>
</feature>
<feature type="compositionally biased region" description="Acidic residues" evidence="5">
    <location>
        <begin position="224"/>
        <end position="236"/>
    </location>
</feature>
<keyword evidence="4 6" id="KW-0472">Membrane</keyword>
<feature type="region of interest" description="Disordered" evidence="5">
    <location>
        <begin position="822"/>
        <end position="842"/>
    </location>
</feature>
<evidence type="ECO:0000256" key="4">
    <source>
        <dbReference type="ARBA" id="ARBA00023136"/>
    </source>
</evidence>
<reference evidence="7" key="1">
    <citation type="journal article" date="2020" name="Nat. Commun.">
        <title>Large-scale genome sequencing of mycorrhizal fungi provides insights into the early evolution of symbiotic traits.</title>
        <authorList>
            <person name="Miyauchi S."/>
            <person name="Kiss E."/>
            <person name="Kuo A."/>
            <person name="Drula E."/>
            <person name="Kohler A."/>
            <person name="Sanchez-Garcia M."/>
            <person name="Morin E."/>
            <person name="Andreopoulos B."/>
            <person name="Barry K.W."/>
            <person name="Bonito G."/>
            <person name="Buee M."/>
            <person name="Carver A."/>
            <person name="Chen C."/>
            <person name="Cichocki N."/>
            <person name="Clum A."/>
            <person name="Culley D."/>
            <person name="Crous P.W."/>
            <person name="Fauchery L."/>
            <person name="Girlanda M."/>
            <person name="Hayes R.D."/>
            <person name="Keri Z."/>
            <person name="LaButti K."/>
            <person name="Lipzen A."/>
            <person name="Lombard V."/>
            <person name="Magnuson J."/>
            <person name="Maillard F."/>
            <person name="Murat C."/>
            <person name="Nolan M."/>
            <person name="Ohm R.A."/>
            <person name="Pangilinan J."/>
            <person name="Pereira M.F."/>
            <person name="Perotto S."/>
            <person name="Peter M."/>
            <person name="Pfister S."/>
            <person name="Riley R."/>
            <person name="Sitrit Y."/>
            <person name="Stielow J.B."/>
            <person name="Szollosi G."/>
            <person name="Zifcakova L."/>
            <person name="Stursova M."/>
            <person name="Spatafora J.W."/>
            <person name="Tedersoo L."/>
            <person name="Vaario L.M."/>
            <person name="Yamada A."/>
            <person name="Yan M."/>
            <person name="Wang P."/>
            <person name="Xu J."/>
            <person name="Bruns T."/>
            <person name="Baldrian P."/>
            <person name="Vilgalys R."/>
            <person name="Dunand C."/>
            <person name="Henrissat B."/>
            <person name="Grigoriev I.V."/>
            <person name="Hibbett D."/>
            <person name="Nagy L.G."/>
            <person name="Martin F.M."/>
        </authorList>
    </citation>
    <scope>NUCLEOTIDE SEQUENCE</scope>
    <source>
        <strain evidence="7">UP504</strain>
    </source>
</reference>
<keyword evidence="2 6" id="KW-0812">Transmembrane</keyword>
<evidence type="ECO:0000256" key="2">
    <source>
        <dbReference type="ARBA" id="ARBA00022692"/>
    </source>
</evidence>
<dbReference type="EMBL" id="MU129020">
    <property type="protein sequence ID" value="KAF9510219.1"/>
    <property type="molecule type" value="Genomic_DNA"/>
</dbReference>
<feature type="region of interest" description="Disordered" evidence="5">
    <location>
        <begin position="200"/>
        <end position="297"/>
    </location>
</feature>
<evidence type="ECO:0000313" key="7">
    <source>
        <dbReference type="EMBL" id="KAF9510219.1"/>
    </source>
</evidence>
<evidence type="ECO:0000256" key="5">
    <source>
        <dbReference type="SAM" id="MobiDB-lite"/>
    </source>
</evidence>
<name>A0A9P6DT59_9AGAM</name>
<dbReference type="OrthoDB" id="2563978at2759"/>
<protein>
    <submittedName>
        <fullName evidence="7">Uncharacterized protein</fullName>
    </submittedName>
</protein>
<keyword evidence="3 6" id="KW-1133">Transmembrane helix</keyword>
<feature type="region of interest" description="Disordered" evidence="5">
    <location>
        <begin position="437"/>
        <end position="675"/>
    </location>
</feature>
<evidence type="ECO:0000256" key="6">
    <source>
        <dbReference type="SAM" id="Phobius"/>
    </source>
</evidence>
<feature type="region of interest" description="Disordered" evidence="5">
    <location>
        <begin position="354"/>
        <end position="377"/>
    </location>
</feature>
<comment type="caution">
    <text evidence="7">The sequence shown here is derived from an EMBL/GenBank/DDBJ whole genome shotgun (WGS) entry which is preliminary data.</text>
</comment>
<dbReference type="PANTHER" id="PTHR15549:SF30">
    <property type="entry name" value="MID2 DOMAIN-CONTAINING PROTEIN"/>
    <property type="match status" value="1"/>
</dbReference>
<feature type="region of interest" description="Disordered" evidence="5">
    <location>
        <begin position="67"/>
        <end position="141"/>
    </location>
</feature>
<organism evidence="7 8">
    <name type="scientific">Hydnum rufescens UP504</name>
    <dbReference type="NCBI Taxonomy" id="1448309"/>
    <lineage>
        <taxon>Eukaryota</taxon>
        <taxon>Fungi</taxon>
        <taxon>Dikarya</taxon>
        <taxon>Basidiomycota</taxon>
        <taxon>Agaricomycotina</taxon>
        <taxon>Agaricomycetes</taxon>
        <taxon>Cantharellales</taxon>
        <taxon>Hydnaceae</taxon>
        <taxon>Hydnum</taxon>
    </lineage>
</organism>
<dbReference type="PANTHER" id="PTHR15549">
    <property type="entry name" value="PAIRED IMMUNOGLOBULIN-LIKE TYPE 2 RECEPTOR"/>
    <property type="match status" value="1"/>
</dbReference>
<proteinExistence type="predicted"/>
<evidence type="ECO:0000313" key="8">
    <source>
        <dbReference type="Proteomes" id="UP000886523"/>
    </source>
</evidence>
<feature type="compositionally biased region" description="Basic and acidic residues" evidence="5">
    <location>
        <begin position="900"/>
        <end position="910"/>
    </location>
</feature>
<feature type="compositionally biased region" description="Low complexity" evidence="5">
    <location>
        <begin position="588"/>
        <end position="597"/>
    </location>
</feature>
<gene>
    <name evidence="7" type="ORF">BS47DRAFT_1487556</name>
</gene>
<evidence type="ECO:0000256" key="1">
    <source>
        <dbReference type="ARBA" id="ARBA00004167"/>
    </source>
</evidence>
<feature type="compositionally biased region" description="Low complexity" evidence="5">
    <location>
        <begin position="483"/>
        <end position="496"/>
    </location>
</feature>
<dbReference type="Proteomes" id="UP000886523">
    <property type="component" value="Unassembled WGS sequence"/>
</dbReference>
<dbReference type="GO" id="GO:0071944">
    <property type="term" value="C:cell periphery"/>
    <property type="evidence" value="ECO:0007669"/>
    <property type="project" value="UniProtKB-ARBA"/>
</dbReference>
<feature type="region of interest" description="Disordered" evidence="5">
    <location>
        <begin position="890"/>
        <end position="918"/>
    </location>
</feature>
<feature type="transmembrane region" description="Helical" evidence="6">
    <location>
        <begin position="150"/>
        <end position="173"/>
    </location>
</feature>
<comment type="subcellular location">
    <subcellularLocation>
        <location evidence="1">Membrane</location>
        <topology evidence="1">Single-pass membrane protein</topology>
    </subcellularLocation>
</comment>